<dbReference type="Proteomes" id="UP000246464">
    <property type="component" value="Chromosome 17"/>
</dbReference>
<name>A0A2U9CIU0_SCOMX</name>
<feature type="compositionally biased region" description="Basic residues" evidence="1">
    <location>
        <begin position="146"/>
        <end position="159"/>
    </location>
</feature>
<evidence type="ECO:0000313" key="3">
    <source>
        <dbReference type="Proteomes" id="UP000246464"/>
    </source>
</evidence>
<protein>
    <submittedName>
        <fullName evidence="2">Putative spectrin beta chain non-erythrocytic 5-like</fullName>
    </submittedName>
</protein>
<reference evidence="2 3" key="1">
    <citation type="submission" date="2017-12" db="EMBL/GenBank/DDBJ databases">
        <title>Integrating genomic resources of turbot (Scophthalmus maximus) in depth evaluation of genetic and physical mapping variation across individuals.</title>
        <authorList>
            <person name="Martinez P."/>
        </authorList>
    </citation>
    <scope>NUCLEOTIDE SEQUENCE [LARGE SCALE GENOMIC DNA]</scope>
</reference>
<keyword evidence="3" id="KW-1185">Reference proteome</keyword>
<feature type="compositionally biased region" description="Basic and acidic residues" evidence="1">
    <location>
        <begin position="62"/>
        <end position="75"/>
    </location>
</feature>
<feature type="compositionally biased region" description="Pro residues" evidence="1">
    <location>
        <begin position="117"/>
        <end position="128"/>
    </location>
</feature>
<proteinExistence type="predicted"/>
<dbReference type="EMBL" id="CP026259">
    <property type="protein sequence ID" value="AWP15960.1"/>
    <property type="molecule type" value="Genomic_DNA"/>
</dbReference>
<evidence type="ECO:0000256" key="1">
    <source>
        <dbReference type="SAM" id="MobiDB-lite"/>
    </source>
</evidence>
<feature type="region of interest" description="Disordered" evidence="1">
    <location>
        <begin position="57"/>
        <end position="159"/>
    </location>
</feature>
<organism evidence="2 3">
    <name type="scientific">Scophthalmus maximus</name>
    <name type="common">Turbot</name>
    <name type="synonym">Psetta maxima</name>
    <dbReference type="NCBI Taxonomy" id="52904"/>
    <lineage>
        <taxon>Eukaryota</taxon>
        <taxon>Metazoa</taxon>
        <taxon>Chordata</taxon>
        <taxon>Craniata</taxon>
        <taxon>Vertebrata</taxon>
        <taxon>Euteleostomi</taxon>
        <taxon>Actinopterygii</taxon>
        <taxon>Neopterygii</taxon>
        <taxon>Teleostei</taxon>
        <taxon>Neoteleostei</taxon>
        <taxon>Acanthomorphata</taxon>
        <taxon>Carangaria</taxon>
        <taxon>Pleuronectiformes</taxon>
        <taxon>Pleuronectoidei</taxon>
        <taxon>Scophthalmidae</taxon>
        <taxon>Scophthalmus</taxon>
    </lineage>
</organism>
<evidence type="ECO:0000313" key="2">
    <source>
        <dbReference type="EMBL" id="AWP15960.1"/>
    </source>
</evidence>
<sequence>MKLCSSSSLTLMRNFDEVNYIQRHTAMEPVVDTVEVHSAVTHLHLWLVARRRASSVNLSLEKLTEAADRRAESLERQLSTEGPPPPKPPHTYYNKHRYPAGGEVRAPGFQSRKDQPPSGPPPAPPDAQDPPNVTPQVTDDHMNKDKARRSVFRKFFTKK</sequence>
<dbReference type="AlphaFoldDB" id="A0A2U9CIU0"/>
<gene>
    <name evidence="2" type="ORF">SMAX5B_010534</name>
</gene>
<accession>A0A2U9CIU0</accession>